<protein>
    <submittedName>
        <fullName evidence="1">Uncharacterized protein</fullName>
    </submittedName>
</protein>
<gene>
    <name evidence="1" type="ORF">BZL29_0401</name>
</gene>
<sequence>MPQGTRTRAGYRQMPILLRRERRSRRATPAIAGSTSRAAIHIDIAIFLC</sequence>
<dbReference type="Proteomes" id="UP000188532">
    <property type="component" value="Unassembled WGS sequence"/>
</dbReference>
<reference evidence="1 2" key="1">
    <citation type="submission" date="2017-02" db="EMBL/GenBank/DDBJ databases">
        <title>Complete genome sequences of Mycobacterium kansasii strains isolated from rhesus macaques.</title>
        <authorList>
            <person name="Panda A."/>
            <person name="Nagaraj S."/>
            <person name="Zhao X."/>
            <person name="Tettelin H."/>
            <person name="Detolla L.J."/>
        </authorList>
    </citation>
    <scope>NUCLEOTIDE SEQUENCE [LARGE SCALE GENOMIC DNA]</scope>
    <source>
        <strain evidence="1 2">11-3469</strain>
    </source>
</reference>
<name>A0A1V3XW26_MYCKA</name>
<evidence type="ECO:0000313" key="1">
    <source>
        <dbReference type="EMBL" id="OOK83288.1"/>
    </source>
</evidence>
<accession>A0A1V3XW26</accession>
<dbReference type="AlphaFoldDB" id="A0A1V3XW26"/>
<organism evidence="1 2">
    <name type="scientific">Mycobacterium kansasii</name>
    <dbReference type="NCBI Taxonomy" id="1768"/>
    <lineage>
        <taxon>Bacteria</taxon>
        <taxon>Bacillati</taxon>
        <taxon>Actinomycetota</taxon>
        <taxon>Actinomycetes</taxon>
        <taxon>Mycobacteriales</taxon>
        <taxon>Mycobacteriaceae</taxon>
        <taxon>Mycobacterium</taxon>
    </lineage>
</organism>
<proteinExistence type="predicted"/>
<dbReference type="EMBL" id="MVBN01000001">
    <property type="protein sequence ID" value="OOK83288.1"/>
    <property type="molecule type" value="Genomic_DNA"/>
</dbReference>
<evidence type="ECO:0000313" key="2">
    <source>
        <dbReference type="Proteomes" id="UP000188532"/>
    </source>
</evidence>
<comment type="caution">
    <text evidence="1">The sequence shown here is derived from an EMBL/GenBank/DDBJ whole genome shotgun (WGS) entry which is preliminary data.</text>
</comment>